<accession>A0A0L0H503</accession>
<sequence>MTKPIKPAGLPAFNNQNDADTRIVLNNGNILYAKMEVLQLAAFFEHYKSFEEKRNDEQSGEILYEVHAKAFTSDDETFTRIIMCMYTHREDDLAITNMSAMQYLEMAFMLQFSGLDLVGAAVRKIARSKEMVQDLWVAMETVSFDDHQMLSIFQAALRCSKSCNGIPPIRADEDRCPLCKKSMYQYSSRDEEGYKCHKCLHCKKCCDMNKLFVSLCLPIIWLITAGQHSHSYNILNLWTQLKKMASTVESKVDKWTKRLQHFKKKINSGHLQISPVLLETFNEAFHVLFG</sequence>
<dbReference type="Proteomes" id="UP000053201">
    <property type="component" value="Unassembled WGS sequence"/>
</dbReference>
<dbReference type="EMBL" id="KQ257476">
    <property type="protein sequence ID" value="KNC95803.1"/>
    <property type="molecule type" value="Genomic_DNA"/>
</dbReference>
<dbReference type="VEuPathDB" id="FungiDB:SPPG_08795"/>
<dbReference type="GeneID" id="27691928"/>
<dbReference type="RefSeq" id="XP_016603843.1">
    <property type="nucleotide sequence ID" value="XM_016756941.1"/>
</dbReference>
<keyword evidence="2" id="KW-1185">Reference proteome</keyword>
<name>A0A0L0H503_SPIPD</name>
<evidence type="ECO:0008006" key="3">
    <source>
        <dbReference type="Google" id="ProtNLM"/>
    </source>
</evidence>
<protein>
    <recommendedName>
        <fullName evidence="3">BTB domain-containing protein</fullName>
    </recommendedName>
</protein>
<dbReference type="InParanoid" id="A0A0L0H503"/>
<reference evidence="1 2" key="1">
    <citation type="submission" date="2009-08" db="EMBL/GenBank/DDBJ databases">
        <title>The Genome Sequence of Spizellomyces punctatus strain DAOM BR117.</title>
        <authorList>
            <consortium name="The Broad Institute Genome Sequencing Platform"/>
            <person name="Russ C."/>
            <person name="Cuomo C."/>
            <person name="Shea T."/>
            <person name="Young S.K."/>
            <person name="Zeng Q."/>
            <person name="Koehrsen M."/>
            <person name="Haas B."/>
            <person name="Borodovsky M."/>
            <person name="Guigo R."/>
            <person name="Alvarado L."/>
            <person name="Berlin A."/>
            <person name="Bochicchio J."/>
            <person name="Borenstein D."/>
            <person name="Chapman S."/>
            <person name="Chen Z."/>
            <person name="Engels R."/>
            <person name="Freedman E."/>
            <person name="Gellesch M."/>
            <person name="Goldberg J."/>
            <person name="Griggs A."/>
            <person name="Gujja S."/>
            <person name="Heiman D."/>
            <person name="Hepburn T."/>
            <person name="Howarth C."/>
            <person name="Jen D."/>
            <person name="Larson L."/>
            <person name="Lewis B."/>
            <person name="Mehta T."/>
            <person name="Park D."/>
            <person name="Pearson M."/>
            <person name="Roberts A."/>
            <person name="Saif S."/>
            <person name="Shenoy N."/>
            <person name="Sisk P."/>
            <person name="Stolte C."/>
            <person name="Sykes S."/>
            <person name="Thomson T."/>
            <person name="Walk T."/>
            <person name="White J."/>
            <person name="Yandava C."/>
            <person name="Burger G."/>
            <person name="Gray M.W."/>
            <person name="Holland P.W.H."/>
            <person name="King N."/>
            <person name="Lang F.B.F."/>
            <person name="Roger A.J."/>
            <person name="Ruiz-Trillo I."/>
            <person name="Lander E."/>
            <person name="Nusbaum C."/>
        </authorList>
    </citation>
    <scope>NUCLEOTIDE SEQUENCE [LARGE SCALE GENOMIC DNA]</scope>
    <source>
        <strain evidence="1 2">DAOM BR117</strain>
    </source>
</reference>
<evidence type="ECO:0000313" key="1">
    <source>
        <dbReference type="EMBL" id="KNC95803.1"/>
    </source>
</evidence>
<organism evidence="1 2">
    <name type="scientific">Spizellomyces punctatus (strain DAOM BR117)</name>
    <dbReference type="NCBI Taxonomy" id="645134"/>
    <lineage>
        <taxon>Eukaryota</taxon>
        <taxon>Fungi</taxon>
        <taxon>Fungi incertae sedis</taxon>
        <taxon>Chytridiomycota</taxon>
        <taxon>Chytridiomycota incertae sedis</taxon>
        <taxon>Chytridiomycetes</taxon>
        <taxon>Spizellomycetales</taxon>
        <taxon>Spizellomycetaceae</taxon>
        <taxon>Spizellomyces</taxon>
    </lineage>
</organism>
<gene>
    <name evidence="1" type="ORF">SPPG_08795</name>
</gene>
<evidence type="ECO:0000313" key="2">
    <source>
        <dbReference type="Proteomes" id="UP000053201"/>
    </source>
</evidence>
<dbReference type="AlphaFoldDB" id="A0A0L0H503"/>
<proteinExistence type="predicted"/>